<dbReference type="RefSeq" id="WP_117316624.1">
    <property type="nucleotide sequence ID" value="NZ_CP031769.1"/>
</dbReference>
<sequence length="212" mass="23207">MIMVITGDLVRSTQLDTVDYQRTIRALQHYLDALSKQYETVHSLYRGDGFQLAGYATDQLPVILLKIKLWLASGEDIPAIHCTLSGACGEGALSGRDPGMNSGPALITSGRTLETLRSAQLMLHIQNCPQQEAVALLCNQLSYILNRLSARQSALLYEYLNAGFPTHQALAQTHDTTRQNISERLKAAGADLLPEFIGFAQQCCRQSCGAPQ</sequence>
<gene>
    <name evidence="1" type="ORF">D0Y50_09390</name>
</gene>
<evidence type="ECO:0000313" key="1">
    <source>
        <dbReference type="EMBL" id="AXR06562.1"/>
    </source>
</evidence>
<accession>A0A346NM05</accession>
<protein>
    <submittedName>
        <fullName evidence="1">Uncharacterized protein</fullName>
    </submittedName>
</protein>
<dbReference type="AlphaFoldDB" id="A0A346NM05"/>
<name>A0A346NM05_9ALTE</name>
<keyword evidence="2" id="KW-1185">Reference proteome</keyword>
<dbReference type="EMBL" id="CP031769">
    <property type="protein sequence ID" value="AXR06562.1"/>
    <property type="molecule type" value="Genomic_DNA"/>
</dbReference>
<dbReference type="KEGG" id="salm:D0Y50_09390"/>
<dbReference type="Proteomes" id="UP000262073">
    <property type="component" value="Chromosome"/>
</dbReference>
<evidence type="ECO:0000313" key="2">
    <source>
        <dbReference type="Proteomes" id="UP000262073"/>
    </source>
</evidence>
<proteinExistence type="predicted"/>
<organism evidence="1 2">
    <name type="scientific">Salinimonas sediminis</name>
    <dbReference type="NCBI Taxonomy" id="2303538"/>
    <lineage>
        <taxon>Bacteria</taxon>
        <taxon>Pseudomonadati</taxon>
        <taxon>Pseudomonadota</taxon>
        <taxon>Gammaproteobacteria</taxon>
        <taxon>Alteromonadales</taxon>
        <taxon>Alteromonadaceae</taxon>
        <taxon>Alteromonas/Salinimonas group</taxon>
        <taxon>Salinimonas</taxon>
    </lineage>
</organism>
<reference evidence="1 2" key="1">
    <citation type="submission" date="2018-08" db="EMBL/GenBank/DDBJ databases">
        <title>Salinimonas sediminis sp. nov., a piezophilic bacterium isolated from a deep-sea sediment sample from the New Britain Trench.</title>
        <authorList>
            <person name="Cao J."/>
        </authorList>
    </citation>
    <scope>NUCLEOTIDE SEQUENCE [LARGE SCALE GENOMIC DNA]</scope>
    <source>
        <strain evidence="1 2">N102</strain>
    </source>
</reference>
<dbReference type="OrthoDB" id="7064118at2"/>